<protein>
    <submittedName>
        <fullName evidence="2">ZYBA0S03-10066g1_1</fullName>
    </submittedName>
</protein>
<dbReference type="Proteomes" id="UP000019375">
    <property type="component" value="Unassembled WGS sequence"/>
</dbReference>
<feature type="compositionally biased region" description="Low complexity" evidence="1">
    <location>
        <begin position="752"/>
        <end position="763"/>
    </location>
</feature>
<name>A0A8J2WYU0_ZYGB2</name>
<keyword evidence="3" id="KW-1185">Reference proteome</keyword>
<reference evidence="3" key="1">
    <citation type="journal article" date="2013" name="Genome Announc.">
        <title>Genome sequence of the food spoilage yeast Zygosaccharomyces bailii CLIB 213(T).</title>
        <authorList>
            <person name="Galeote V."/>
            <person name="Bigey F."/>
            <person name="Devillers H."/>
            <person name="Neuveglise C."/>
            <person name="Dequin S."/>
        </authorList>
    </citation>
    <scope>NUCLEOTIDE SEQUENCE [LARGE SCALE GENOMIC DNA]</scope>
    <source>
        <strain evidence="3">CLIB 213 / ATCC 58445 / CBS 680 / CCRC 21525 / NBRC 1098 / NCYC 1416 / NRRL Y-2227</strain>
    </source>
</reference>
<feature type="region of interest" description="Disordered" evidence="1">
    <location>
        <begin position="433"/>
        <end position="458"/>
    </location>
</feature>
<dbReference type="AlphaFoldDB" id="A0A8J2WYU0"/>
<accession>A0A8J2WYU0</accession>
<feature type="compositionally biased region" description="Polar residues" evidence="1">
    <location>
        <begin position="438"/>
        <end position="453"/>
    </location>
</feature>
<feature type="region of interest" description="Disordered" evidence="1">
    <location>
        <begin position="575"/>
        <end position="774"/>
    </location>
</feature>
<feature type="region of interest" description="Disordered" evidence="1">
    <location>
        <begin position="472"/>
        <end position="502"/>
    </location>
</feature>
<evidence type="ECO:0000313" key="2">
    <source>
        <dbReference type="EMBL" id="CDF89138.1"/>
    </source>
</evidence>
<sequence>MSANDDNDEALKNSYKQIRLYPKVAKRVTDSSKHELRKSDDFSPCVSFNTVPSYLGSSSLDDPLGEDFPGVQIPPDYSLSDLFGNEKLANKLANSHQDYFSHRDYMNGHKVTSPLPRKTIHKSLADVFKVAGNGKIVRVDYPSRPAIINDAFIMTKSRPQWHQMWDKKKNAFGERLEDKSKWFQYPELLFPPPRRRSTVMSADGYTPLTKEQRRKEKVIHSKVAHPTIPRTLLCHISGRAHTWVALDWTIRELAEDTDHIVVVANLPRLAGTDSETGRTRSLGRSRSRSRIRDDPYKLQRSLSAGPRMDDNEAVHERFIEWASGYTKETVENKAKDIFGYIEVVLPPELAVKVTVEIVLGKTKKIMLDAINCYTPDFCIESTLKWERTDNLVVWKSRILKDVLCTKFPVPVFVVPAKRMYNFEFKMEREFSSEAEVTGSPTSITPSTHKTTPISEFEDLSLDRSKTEPAIFDSRDSLALNHAGTDGNDTTGGESDDDSKNKLTLKDRLRLARQTHRQNMMRDLSKIEENDKLNYGEKKIGALDGVVEETLRFSLELQNMSKQDFNGEHEEFNKLKKIITGNTKPVPNSKRSMLDVLDTPKSDGRHRSRHRRTGSHQGSSGHSASRKPRSGQIKFAPNVNAKDGHQALGNTRTKNQLELPRPSLGPYSFSQNNLDENDTDDELRRVNSGGSSVTLRKVKSANNVAKVRSNGSLSPTRSHGSPDSHHHHKGKHSGSGWLSLFKPGSSKSRSRSRANSSGSDTSSSEGKKRRSFFGF</sequence>
<evidence type="ECO:0000256" key="1">
    <source>
        <dbReference type="SAM" id="MobiDB-lite"/>
    </source>
</evidence>
<organism evidence="2 3">
    <name type="scientific">Zygosaccharomyces bailii (strain CLIB 213 / ATCC 58445 / CBS 680 / BCRC 21525 / NBRC 1098 / NCYC 1416 / NRRL Y-2227)</name>
    <dbReference type="NCBI Taxonomy" id="1333698"/>
    <lineage>
        <taxon>Eukaryota</taxon>
        <taxon>Fungi</taxon>
        <taxon>Dikarya</taxon>
        <taxon>Ascomycota</taxon>
        <taxon>Saccharomycotina</taxon>
        <taxon>Saccharomycetes</taxon>
        <taxon>Saccharomycetales</taxon>
        <taxon>Saccharomycetaceae</taxon>
        <taxon>Zygosaccharomyces</taxon>
    </lineage>
</organism>
<dbReference type="OrthoDB" id="843225at2759"/>
<proteinExistence type="predicted"/>
<gene>
    <name evidence="2" type="ORF">BN860_10066g</name>
</gene>
<feature type="compositionally biased region" description="Polar residues" evidence="1">
    <location>
        <begin position="579"/>
        <end position="590"/>
    </location>
</feature>
<evidence type="ECO:0000313" key="3">
    <source>
        <dbReference type="Proteomes" id="UP000019375"/>
    </source>
</evidence>
<dbReference type="EMBL" id="HG316456">
    <property type="protein sequence ID" value="CDF89138.1"/>
    <property type="molecule type" value="Genomic_DNA"/>
</dbReference>